<gene>
    <name evidence="1" type="ORF">QFC24_006722</name>
</gene>
<evidence type="ECO:0000313" key="1">
    <source>
        <dbReference type="EMBL" id="KAJ9116550.1"/>
    </source>
</evidence>
<comment type="caution">
    <text evidence="1">The sequence shown here is derived from an EMBL/GenBank/DDBJ whole genome shotgun (WGS) entry which is preliminary data.</text>
</comment>
<protein>
    <submittedName>
        <fullName evidence="1">Uncharacterized protein</fullName>
    </submittedName>
</protein>
<accession>A0ACC2WZG9</accession>
<evidence type="ECO:0000313" key="2">
    <source>
        <dbReference type="Proteomes" id="UP001234202"/>
    </source>
</evidence>
<sequence length="526" mass="57243">MLLSKSVTNAIAPPIPRAQAWAASYPGTSERPLLNLSQGVPGDPPHRILVDELVQVVKEGKGVGYGPILGDEALRRVMRREMGRVYQWEEADGEDVQETKLGAGQGAGVGEKEESVGEEGTAVINGNSKKEDDAASGPPTWNEIGITSGCNQAFFGIMLTLCEKGDRVLIPVPWNGRADGRIASGCFLAEQYFNMLMTFQVLGITPVPLPLSPTEGFPPSLAAARQILESQSQSALEQSTGRVKAIILVTPNNPTGCTYPPELIEQFADLAKEYGTCLVIDETYRDFIPPATSTSSQAVTAPPPGKPHNLFQRPDWRTHVISVGSFSKSYKIPGHRLGFVVAGEQVMSGLTTVSDCIQICAPRPPQIALSAVLPQLRDDLAETSARLGARLLLFKQVVEKIPGWRVEAQGGFFSYVRHSFKTTSQNEKEGGWIASEQVSKVLAERCGVLTLPGAFFMPARDDRLWASLADAGSVLVHDPMLTIFLWCLAKRFAVANVDDDVVRRVPERLEQLNEIMVKEYGYELAE</sequence>
<name>A0ACC2WZG9_9TREE</name>
<reference evidence="1" key="1">
    <citation type="submission" date="2023-04" db="EMBL/GenBank/DDBJ databases">
        <title>Draft Genome sequencing of Naganishia species isolated from polar environments using Oxford Nanopore Technology.</title>
        <authorList>
            <person name="Leo P."/>
            <person name="Venkateswaran K."/>
        </authorList>
    </citation>
    <scope>NUCLEOTIDE SEQUENCE</scope>
    <source>
        <strain evidence="1">DBVPG 5303</strain>
    </source>
</reference>
<keyword evidence="2" id="KW-1185">Reference proteome</keyword>
<dbReference type="Proteomes" id="UP001234202">
    <property type="component" value="Unassembled WGS sequence"/>
</dbReference>
<proteinExistence type="predicted"/>
<dbReference type="EMBL" id="JASBWV010000036">
    <property type="protein sequence ID" value="KAJ9116550.1"/>
    <property type="molecule type" value="Genomic_DNA"/>
</dbReference>
<organism evidence="1 2">
    <name type="scientific">Naganishia onofrii</name>
    <dbReference type="NCBI Taxonomy" id="1851511"/>
    <lineage>
        <taxon>Eukaryota</taxon>
        <taxon>Fungi</taxon>
        <taxon>Dikarya</taxon>
        <taxon>Basidiomycota</taxon>
        <taxon>Agaricomycotina</taxon>
        <taxon>Tremellomycetes</taxon>
        <taxon>Filobasidiales</taxon>
        <taxon>Filobasidiaceae</taxon>
        <taxon>Naganishia</taxon>
    </lineage>
</organism>